<keyword evidence="8" id="KW-0066">ATP synthesis</keyword>
<protein>
    <submittedName>
        <fullName evidence="9">ATP synthase gamma chain</fullName>
        <ecNumber evidence="9">3.6.3.14</ecNumber>
    </submittedName>
</protein>
<dbReference type="HAMAP" id="MF_00815">
    <property type="entry name" value="ATP_synth_gamma_bact"/>
    <property type="match status" value="1"/>
</dbReference>
<keyword evidence="7" id="KW-0139">CF(1)</keyword>
<dbReference type="AlphaFoldDB" id="A0A1W1BST7"/>
<evidence type="ECO:0000256" key="4">
    <source>
        <dbReference type="ARBA" id="ARBA00022781"/>
    </source>
</evidence>
<dbReference type="PANTHER" id="PTHR11693:SF22">
    <property type="entry name" value="ATP SYNTHASE SUBUNIT GAMMA, MITOCHONDRIAL"/>
    <property type="match status" value="1"/>
</dbReference>
<evidence type="ECO:0000256" key="7">
    <source>
        <dbReference type="ARBA" id="ARBA00023196"/>
    </source>
</evidence>
<dbReference type="PANTHER" id="PTHR11693">
    <property type="entry name" value="ATP SYNTHASE GAMMA CHAIN"/>
    <property type="match status" value="1"/>
</dbReference>
<name>A0A1W1BST7_9ZZZZ</name>
<comment type="similarity">
    <text evidence="2">Belongs to the ATPase gamma chain family.</text>
</comment>
<evidence type="ECO:0000256" key="6">
    <source>
        <dbReference type="ARBA" id="ARBA00023136"/>
    </source>
</evidence>
<dbReference type="EC" id="3.6.3.14" evidence="9"/>
<sequence length="297" mass="33571">MANLKEIQRKIKSVSSTQKTTRAMKLVSTAKLRRAEELAKRSRLYAQKMNQVLAEIAGRINCSKVGGLEDNRFFQSIDNPKMIDIIFVTADKGLCGGFNIQTLKATKKLISEYHEKKVKIRLRGIGKKGIEYFKYNEVELYDEVVGLSSRPDKSKSDEFIKASIEDFIAGKTDGIYIVYNGYKNMITQELHINKILPIDTSSFDCEGAKNSSMLEIEAQDEEYMLNSLVDTYAKYNMYYTLIDSVAAEHSARMQAMDTATNNAKEMVKSLNVQFNKARQAAITTELIEIISGVESMK</sequence>
<organism evidence="9">
    <name type="scientific">hydrothermal vent metagenome</name>
    <dbReference type="NCBI Taxonomy" id="652676"/>
    <lineage>
        <taxon>unclassified sequences</taxon>
        <taxon>metagenomes</taxon>
        <taxon>ecological metagenomes</taxon>
    </lineage>
</organism>
<dbReference type="Gene3D" id="1.10.287.80">
    <property type="entry name" value="ATP synthase, gamma subunit, helix hairpin domain"/>
    <property type="match status" value="2"/>
</dbReference>
<dbReference type="Gene3D" id="3.40.1380.10">
    <property type="match status" value="1"/>
</dbReference>
<dbReference type="GO" id="GO:0045259">
    <property type="term" value="C:proton-transporting ATP synthase complex"/>
    <property type="evidence" value="ECO:0007669"/>
    <property type="project" value="UniProtKB-KW"/>
</dbReference>
<dbReference type="EMBL" id="FPHB01000038">
    <property type="protein sequence ID" value="SFV56640.1"/>
    <property type="molecule type" value="Genomic_DNA"/>
</dbReference>
<evidence type="ECO:0000256" key="1">
    <source>
        <dbReference type="ARBA" id="ARBA00004170"/>
    </source>
</evidence>
<gene>
    <name evidence="9" type="ORF">MNB_SM-7-422</name>
</gene>
<keyword evidence="4" id="KW-0375">Hydrogen ion transport</keyword>
<keyword evidence="3" id="KW-0813">Transport</keyword>
<dbReference type="PRINTS" id="PR00126">
    <property type="entry name" value="ATPASEGAMMA"/>
</dbReference>
<evidence type="ECO:0000313" key="9">
    <source>
        <dbReference type="EMBL" id="SFV56640.1"/>
    </source>
</evidence>
<keyword evidence="5" id="KW-0406">Ion transport</keyword>
<comment type="subcellular location">
    <subcellularLocation>
        <location evidence="1">Membrane</location>
        <topology evidence="1">Peripheral membrane protein</topology>
    </subcellularLocation>
</comment>
<dbReference type="GO" id="GO:0016787">
    <property type="term" value="F:hydrolase activity"/>
    <property type="evidence" value="ECO:0007669"/>
    <property type="project" value="UniProtKB-KW"/>
</dbReference>
<reference evidence="9" key="1">
    <citation type="submission" date="2016-10" db="EMBL/GenBank/DDBJ databases">
        <authorList>
            <person name="de Groot N.N."/>
        </authorList>
    </citation>
    <scope>NUCLEOTIDE SEQUENCE</scope>
</reference>
<accession>A0A1W1BST7</accession>
<dbReference type="Pfam" id="PF00231">
    <property type="entry name" value="ATP-synt"/>
    <property type="match status" value="1"/>
</dbReference>
<dbReference type="SUPFAM" id="SSF52943">
    <property type="entry name" value="ATP synthase (F1-ATPase), gamma subunit"/>
    <property type="match status" value="1"/>
</dbReference>
<keyword evidence="9" id="KW-0378">Hydrolase</keyword>
<proteinExistence type="inferred from homology"/>
<evidence type="ECO:0000256" key="2">
    <source>
        <dbReference type="ARBA" id="ARBA00007681"/>
    </source>
</evidence>
<dbReference type="CDD" id="cd12151">
    <property type="entry name" value="F1-ATPase_gamma"/>
    <property type="match status" value="1"/>
</dbReference>
<evidence type="ECO:0000256" key="5">
    <source>
        <dbReference type="ARBA" id="ARBA00023065"/>
    </source>
</evidence>
<dbReference type="GO" id="GO:0046933">
    <property type="term" value="F:proton-transporting ATP synthase activity, rotational mechanism"/>
    <property type="evidence" value="ECO:0007669"/>
    <property type="project" value="InterPro"/>
</dbReference>
<dbReference type="NCBIfam" id="TIGR01146">
    <property type="entry name" value="ATPsyn_F1gamma"/>
    <property type="match status" value="1"/>
</dbReference>
<dbReference type="InterPro" id="IPR000131">
    <property type="entry name" value="ATP_synth_F1_gsu"/>
</dbReference>
<dbReference type="InterPro" id="IPR035968">
    <property type="entry name" value="ATP_synth_F1_ATPase_gsu"/>
</dbReference>
<evidence type="ECO:0000256" key="8">
    <source>
        <dbReference type="ARBA" id="ARBA00023310"/>
    </source>
</evidence>
<evidence type="ECO:0000256" key="3">
    <source>
        <dbReference type="ARBA" id="ARBA00022448"/>
    </source>
</evidence>
<keyword evidence="6" id="KW-0472">Membrane</keyword>